<dbReference type="SUPFAM" id="SSF52540">
    <property type="entry name" value="P-loop containing nucleoside triphosphate hydrolases"/>
    <property type="match status" value="1"/>
</dbReference>
<accession>D9RXX8</accession>
<dbReference type="STRING" id="555079.Toce_1450"/>
<gene>
    <name evidence="2" type="ordered locus">Toce_1450</name>
</gene>
<dbReference type="InterPro" id="IPR052539">
    <property type="entry name" value="MGD_biosynthesis_adapter"/>
</dbReference>
<dbReference type="InterPro" id="IPR027417">
    <property type="entry name" value="P-loop_NTPase"/>
</dbReference>
<evidence type="ECO:0000313" key="3">
    <source>
        <dbReference type="Proteomes" id="UP000000272"/>
    </source>
</evidence>
<dbReference type="PANTHER" id="PTHR40072:SF1">
    <property type="entry name" value="MOLYBDOPTERIN-GUANINE DINUCLEOTIDE BIOSYNTHESIS ADAPTER PROTEIN"/>
    <property type="match status" value="1"/>
</dbReference>
<dbReference type="Pfam" id="PF03205">
    <property type="entry name" value="MobB"/>
    <property type="match status" value="1"/>
</dbReference>
<dbReference type="PANTHER" id="PTHR40072">
    <property type="entry name" value="MOLYBDOPTERIN-GUANINE DINUCLEOTIDE BIOSYNTHESIS ADAPTER PROTEIN-RELATED"/>
    <property type="match status" value="1"/>
</dbReference>
<keyword evidence="3" id="KW-1185">Reference proteome</keyword>
<reference evidence="2 3" key="1">
    <citation type="journal article" date="2010" name="Stand. Genomic Sci.">
        <title>Complete genome sequence of Thermosediminibacter oceani type strain (JW/IW-1228P).</title>
        <authorList>
            <person name="Pitluck S."/>
            <person name="Yasawong M."/>
            <person name="Munk C."/>
            <person name="Nolan M."/>
            <person name="Lapidus A."/>
            <person name="Lucas S."/>
            <person name="Glavina Del Rio T."/>
            <person name="Tice H."/>
            <person name="Cheng J.F."/>
            <person name="Bruce D."/>
            <person name="Detter C."/>
            <person name="Tapia R."/>
            <person name="Han C."/>
            <person name="Goodwin L."/>
            <person name="Liolios K."/>
            <person name="Ivanova N."/>
            <person name="Mavromatis K."/>
            <person name="Mikhailova N."/>
            <person name="Pati A."/>
            <person name="Chen A."/>
            <person name="Palaniappan K."/>
            <person name="Land M."/>
            <person name="Hauser L."/>
            <person name="Chang Y.J."/>
            <person name="Jeffries C.D."/>
            <person name="Rohde M."/>
            <person name="Spring S."/>
            <person name="Sikorski J."/>
            <person name="Goker M."/>
            <person name="Woyke T."/>
            <person name="Bristow J."/>
            <person name="Eisen J.A."/>
            <person name="Markowitz V."/>
            <person name="Hugenholtz P."/>
            <person name="Kyrpides N.C."/>
            <person name="Klenk H.P."/>
        </authorList>
    </citation>
    <scope>NUCLEOTIDE SEQUENCE [LARGE SCALE GENOMIC DNA]</scope>
    <source>
        <strain evidence="3">ATCC BAA-1034 / DSM 16646 / JW/IW-1228P</strain>
    </source>
</reference>
<dbReference type="KEGG" id="toc:Toce_1450"/>
<evidence type="ECO:0000313" key="2">
    <source>
        <dbReference type="EMBL" id="ADL08202.1"/>
    </source>
</evidence>
<dbReference type="HOGENOM" id="CLU_1433865_0_0_9"/>
<dbReference type="Gene3D" id="3.40.50.300">
    <property type="entry name" value="P-loop containing nucleotide triphosphate hydrolases"/>
    <property type="match status" value="1"/>
</dbReference>
<dbReference type="eggNOG" id="COG1763">
    <property type="taxonomic scope" value="Bacteria"/>
</dbReference>
<dbReference type="InterPro" id="IPR004435">
    <property type="entry name" value="MobB_dom"/>
</dbReference>
<organism evidence="2 3">
    <name type="scientific">Thermosediminibacter oceani (strain ATCC BAA-1034 / DSM 16646 / JW/IW-1228P)</name>
    <dbReference type="NCBI Taxonomy" id="555079"/>
    <lineage>
        <taxon>Bacteria</taxon>
        <taxon>Bacillati</taxon>
        <taxon>Bacillota</taxon>
        <taxon>Clostridia</taxon>
        <taxon>Thermosediminibacterales</taxon>
        <taxon>Thermosediminibacteraceae</taxon>
        <taxon>Thermosediminibacter</taxon>
    </lineage>
</organism>
<dbReference type="GO" id="GO:0005525">
    <property type="term" value="F:GTP binding"/>
    <property type="evidence" value="ECO:0007669"/>
    <property type="project" value="InterPro"/>
</dbReference>
<dbReference type="RefSeq" id="WP_013276233.1">
    <property type="nucleotide sequence ID" value="NC_014377.1"/>
</dbReference>
<sequence>MSSVVGFVGFSDSGKTTLIAWAVRELKKRGIKVGVIKHTPHGFDSGEKDTGRFFDAGADTVIASSGKELLKVERCDRERSLFEILDQLKSMDVVLVEGYKGEDIPQIVVFGKRISRDHIALLDNDKVLALAIEDAGVLDFLRKHLYGSVVEESERGNIRIRLKDRGEIPVIGFYDNKLLDILIRGGSRV</sequence>
<name>D9RXX8_THEOJ</name>
<dbReference type="Proteomes" id="UP000000272">
    <property type="component" value="Chromosome"/>
</dbReference>
<dbReference type="EMBL" id="CP002131">
    <property type="protein sequence ID" value="ADL08202.1"/>
    <property type="molecule type" value="Genomic_DNA"/>
</dbReference>
<dbReference type="GO" id="GO:0006777">
    <property type="term" value="P:Mo-molybdopterin cofactor biosynthetic process"/>
    <property type="evidence" value="ECO:0007669"/>
    <property type="project" value="InterPro"/>
</dbReference>
<dbReference type="AlphaFoldDB" id="D9RXX8"/>
<proteinExistence type="predicted"/>
<evidence type="ECO:0000259" key="1">
    <source>
        <dbReference type="Pfam" id="PF03205"/>
    </source>
</evidence>
<feature type="domain" description="Molybdopterin-guanine dinucleotide biosynthesis protein B (MobB)" evidence="1">
    <location>
        <begin position="4"/>
        <end position="131"/>
    </location>
</feature>
<protein>
    <submittedName>
        <fullName evidence="2">Molybdopterin-guanine dinucleotide biosynthesis protein B</fullName>
    </submittedName>
</protein>
<dbReference type="NCBIfam" id="TIGR00176">
    <property type="entry name" value="mobB"/>
    <property type="match status" value="1"/>
</dbReference>